<dbReference type="OrthoDB" id="329835at2759"/>
<dbReference type="InterPro" id="IPR009081">
    <property type="entry name" value="PP-bd_ACP"/>
</dbReference>
<evidence type="ECO:0000256" key="2">
    <source>
        <dbReference type="ARBA" id="ARBA00022553"/>
    </source>
</evidence>
<dbReference type="SUPFAM" id="SSF51735">
    <property type="entry name" value="NAD(P)-binding Rossmann-fold domains"/>
    <property type="match status" value="1"/>
</dbReference>
<dbReference type="PANTHER" id="PTHR45681">
    <property type="entry name" value="POLYKETIDE SYNTHASE 44-RELATED"/>
    <property type="match status" value="1"/>
</dbReference>
<dbReference type="Gene3D" id="3.40.50.720">
    <property type="entry name" value="NAD(P)-binding Rossmann-like Domain"/>
    <property type="match status" value="1"/>
</dbReference>
<name>A0A9P4TPI4_CURKU</name>
<dbReference type="InterPro" id="IPR036291">
    <property type="entry name" value="NAD(P)-bd_dom_sf"/>
</dbReference>
<dbReference type="SUPFAM" id="SSF47336">
    <property type="entry name" value="ACP-like"/>
    <property type="match status" value="1"/>
</dbReference>
<evidence type="ECO:0000313" key="6">
    <source>
        <dbReference type="Proteomes" id="UP000801428"/>
    </source>
</evidence>
<dbReference type="PANTHER" id="PTHR45681:SF6">
    <property type="entry name" value="POLYKETIDE SYNTHASE 37"/>
    <property type="match status" value="1"/>
</dbReference>
<evidence type="ECO:0000259" key="4">
    <source>
        <dbReference type="PROSITE" id="PS50075"/>
    </source>
</evidence>
<reference evidence="5" key="1">
    <citation type="submission" date="2019-04" db="EMBL/GenBank/DDBJ databases">
        <title>Sequencing of skin fungus with MAO and IRED activity.</title>
        <authorList>
            <person name="Marsaioli A.J."/>
            <person name="Bonatto J.M.C."/>
            <person name="Reis Junior O."/>
        </authorList>
    </citation>
    <scope>NUCLEOTIDE SEQUENCE</scope>
    <source>
        <strain evidence="5">30M1</strain>
    </source>
</reference>
<evidence type="ECO:0000256" key="3">
    <source>
        <dbReference type="ARBA" id="ARBA00022679"/>
    </source>
</evidence>
<keyword evidence="3" id="KW-0808">Transferase</keyword>
<feature type="domain" description="Carrier" evidence="4">
    <location>
        <begin position="174"/>
        <end position="252"/>
    </location>
</feature>
<dbReference type="InterPro" id="IPR050444">
    <property type="entry name" value="Polyketide_Synthase"/>
</dbReference>
<dbReference type="Pfam" id="PF23297">
    <property type="entry name" value="ACP_SdgA_C"/>
    <property type="match status" value="1"/>
</dbReference>
<accession>A0A9P4TPI4</accession>
<dbReference type="Pfam" id="PF08659">
    <property type="entry name" value="KR"/>
    <property type="match status" value="1"/>
</dbReference>
<dbReference type="Gene3D" id="1.10.1200.10">
    <property type="entry name" value="ACP-like"/>
    <property type="match status" value="1"/>
</dbReference>
<evidence type="ECO:0000313" key="5">
    <source>
        <dbReference type="EMBL" id="KAF3010650.1"/>
    </source>
</evidence>
<dbReference type="EMBL" id="SWKU01000001">
    <property type="protein sequence ID" value="KAF3010650.1"/>
    <property type="molecule type" value="Genomic_DNA"/>
</dbReference>
<proteinExistence type="predicted"/>
<evidence type="ECO:0000256" key="1">
    <source>
        <dbReference type="ARBA" id="ARBA00022450"/>
    </source>
</evidence>
<comment type="caution">
    <text evidence="5">The sequence shown here is derived from an EMBL/GenBank/DDBJ whole genome shotgun (WGS) entry which is preliminary data.</text>
</comment>
<sequence length="253" mass="27994">MTSSVLGAIGAAMQSNYYAANAYLDHMARHRHSMGLQATSIALGMIVDVGHVEEHPEVEKALKRNGLYRISVDEYLLNMELACRRQDLSNARGDSRSLFKYDPGAAAHIVTGMDYTRLSRAGGKSLWLKDNRLQNVVHGLGEAANEGVSDTEDVTRVQTAELLTAARVEGGSASVEALVLKLILEKFSRLVLLQTEKIDPSRTLSHYGMDSMISAELKSWAWREFKVELPFLGLLDQGLTFARLSNQILEMLE</sequence>
<dbReference type="GO" id="GO:0031177">
    <property type="term" value="F:phosphopantetheine binding"/>
    <property type="evidence" value="ECO:0007669"/>
    <property type="project" value="InterPro"/>
</dbReference>
<dbReference type="InterPro" id="IPR020806">
    <property type="entry name" value="PKS_PP-bd"/>
</dbReference>
<dbReference type="GO" id="GO:0016740">
    <property type="term" value="F:transferase activity"/>
    <property type="evidence" value="ECO:0007669"/>
    <property type="project" value="UniProtKB-KW"/>
</dbReference>
<dbReference type="SMART" id="SM00823">
    <property type="entry name" value="PKS_PP"/>
    <property type="match status" value="1"/>
</dbReference>
<dbReference type="Proteomes" id="UP000801428">
    <property type="component" value="Unassembled WGS sequence"/>
</dbReference>
<dbReference type="InterPro" id="IPR036736">
    <property type="entry name" value="ACP-like_sf"/>
</dbReference>
<keyword evidence="1" id="KW-0596">Phosphopantetheine</keyword>
<dbReference type="InterPro" id="IPR013968">
    <property type="entry name" value="PKS_KR"/>
</dbReference>
<protein>
    <recommendedName>
        <fullName evidence="4">Carrier domain-containing protein</fullName>
    </recommendedName>
</protein>
<organism evidence="5 6">
    <name type="scientific">Curvularia kusanoi</name>
    <name type="common">Cochliobolus kusanoi</name>
    <dbReference type="NCBI Taxonomy" id="90978"/>
    <lineage>
        <taxon>Eukaryota</taxon>
        <taxon>Fungi</taxon>
        <taxon>Dikarya</taxon>
        <taxon>Ascomycota</taxon>
        <taxon>Pezizomycotina</taxon>
        <taxon>Dothideomycetes</taxon>
        <taxon>Pleosporomycetidae</taxon>
        <taxon>Pleosporales</taxon>
        <taxon>Pleosporineae</taxon>
        <taxon>Pleosporaceae</taxon>
        <taxon>Curvularia</taxon>
    </lineage>
</organism>
<gene>
    <name evidence="5" type="ORF">E8E13_004665</name>
</gene>
<dbReference type="AlphaFoldDB" id="A0A9P4TPI4"/>
<keyword evidence="2" id="KW-0597">Phosphoprotein</keyword>
<keyword evidence="6" id="KW-1185">Reference proteome</keyword>
<dbReference type="PROSITE" id="PS50075">
    <property type="entry name" value="CARRIER"/>
    <property type="match status" value="1"/>
</dbReference>